<proteinExistence type="predicted"/>
<dbReference type="AlphaFoldDB" id="A0A165BP32"/>
<dbReference type="EMBL" id="KV426429">
    <property type="protein sequence ID" value="KZV80994.1"/>
    <property type="molecule type" value="Genomic_DNA"/>
</dbReference>
<evidence type="ECO:0000256" key="1">
    <source>
        <dbReference type="SAM" id="MobiDB-lite"/>
    </source>
</evidence>
<keyword evidence="3" id="KW-1185">Reference proteome</keyword>
<name>A0A165BP32_EXIGL</name>
<protein>
    <submittedName>
        <fullName evidence="2">Uncharacterized protein</fullName>
    </submittedName>
</protein>
<organism evidence="2 3">
    <name type="scientific">Exidia glandulosa HHB12029</name>
    <dbReference type="NCBI Taxonomy" id="1314781"/>
    <lineage>
        <taxon>Eukaryota</taxon>
        <taxon>Fungi</taxon>
        <taxon>Dikarya</taxon>
        <taxon>Basidiomycota</taxon>
        <taxon>Agaricomycotina</taxon>
        <taxon>Agaricomycetes</taxon>
        <taxon>Auriculariales</taxon>
        <taxon>Exidiaceae</taxon>
        <taxon>Exidia</taxon>
    </lineage>
</organism>
<feature type="compositionally biased region" description="Basic and acidic residues" evidence="1">
    <location>
        <begin position="7"/>
        <end position="18"/>
    </location>
</feature>
<accession>A0A165BP32</accession>
<dbReference type="Proteomes" id="UP000077266">
    <property type="component" value="Unassembled WGS sequence"/>
</dbReference>
<evidence type="ECO:0000313" key="3">
    <source>
        <dbReference type="Proteomes" id="UP000077266"/>
    </source>
</evidence>
<gene>
    <name evidence="2" type="ORF">EXIGLDRAFT_780289</name>
</gene>
<dbReference type="InParanoid" id="A0A165BP32"/>
<evidence type="ECO:0000313" key="2">
    <source>
        <dbReference type="EMBL" id="KZV80994.1"/>
    </source>
</evidence>
<feature type="region of interest" description="Disordered" evidence="1">
    <location>
        <begin position="1"/>
        <end position="58"/>
    </location>
</feature>
<sequence length="215" mass="25532">MSRRKKYATDEERQAARREARRRYYHKNIERERARSLTAWRARQEQSRQRPRAPAEPCPLQRTIQVLGPSLLVDHQTPLDELLRTLREDLLSWSRSKHPAVFWEYLTKSLIAQQEKETPSTRLDNLVSSRITLFTAVRRVAIAGEDEAWRRNPPTDEFYETYLDEYLFLGNIANEAAKLRDGVEELVNLYYARDGKLSRLYEEKALYWQTMEENA</sequence>
<reference evidence="2 3" key="1">
    <citation type="journal article" date="2016" name="Mol. Biol. Evol.">
        <title>Comparative Genomics of Early-Diverging Mushroom-Forming Fungi Provides Insights into the Origins of Lignocellulose Decay Capabilities.</title>
        <authorList>
            <person name="Nagy L.G."/>
            <person name="Riley R."/>
            <person name="Tritt A."/>
            <person name="Adam C."/>
            <person name="Daum C."/>
            <person name="Floudas D."/>
            <person name="Sun H."/>
            <person name="Yadav J.S."/>
            <person name="Pangilinan J."/>
            <person name="Larsson K.H."/>
            <person name="Matsuura K."/>
            <person name="Barry K."/>
            <person name="Labutti K."/>
            <person name="Kuo R."/>
            <person name="Ohm R.A."/>
            <person name="Bhattacharya S.S."/>
            <person name="Shirouzu T."/>
            <person name="Yoshinaga Y."/>
            <person name="Martin F.M."/>
            <person name="Grigoriev I.V."/>
            <person name="Hibbett D.S."/>
        </authorList>
    </citation>
    <scope>NUCLEOTIDE SEQUENCE [LARGE SCALE GENOMIC DNA]</scope>
    <source>
        <strain evidence="2 3">HHB12029</strain>
    </source>
</reference>